<dbReference type="STRING" id="1216932.CM240_1721"/>
<dbReference type="SUPFAM" id="SSF102405">
    <property type="entry name" value="MCP/YpsA-like"/>
    <property type="match status" value="1"/>
</dbReference>
<dbReference type="InterPro" id="IPR003488">
    <property type="entry name" value="DprA"/>
</dbReference>
<evidence type="ECO:0000313" key="4">
    <source>
        <dbReference type="Proteomes" id="UP000019426"/>
    </source>
</evidence>
<keyword evidence="4" id="KW-1185">Reference proteome</keyword>
<dbReference type="PANTHER" id="PTHR43022">
    <property type="entry name" value="PROTEIN SMF"/>
    <property type="match status" value="1"/>
</dbReference>
<accession>W6RZ36</accession>
<proteinExistence type="inferred from homology"/>
<dbReference type="Proteomes" id="UP000019426">
    <property type="component" value="Chromosome M2/40_rep1"/>
</dbReference>
<dbReference type="PANTHER" id="PTHR43022:SF1">
    <property type="entry name" value="PROTEIN SMF"/>
    <property type="match status" value="1"/>
</dbReference>
<dbReference type="PATRIC" id="fig|1216932.3.peg.1715"/>
<dbReference type="InterPro" id="IPR057666">
    <property type="entry name" value="DrpA_SLOG"/>
</dbReference>
<dbReference type="eggNOG" id="COG0758">
    <property type="taxonomic scope" value="Bacteria"/>
</dbReference>
<dbReference type="HOGENOM" id="CLU_029601_0_2_9"/>
<organism evidence="3 4">
    <name type="scientific">Clostridium bornimense</name>
    <dbReference type="NCBI Taxonomy" id="1216932"/>
    <lineage>
        <taxon>Bacteria</taxon>
        <taxon>Bacillati</taxon>
        <taxon>Bacillota</taxon>
        <taxon>Clostridia</taxon>
        <taxon>Eubacteriales</taxon>
        <taxon>Clostridiaceae</taxon>
        <taxon>Clostridium</taxon>
    </lineage>
</organism>
<dbReference type="Pfam" id="PF02481">
    <property type="entry name" value="DNA_processg_A"/>
    <property type="match status" value="1"/>
</dbReference>
<dbReference type="NCBIfam" id="TIGR00732">
    <property type="entry name" value="dprA"/>
    <property type="match status" value="1"/>
</dbReference>
<protein>
    <submittedName>
        <fullName evidence="3">DNA protecting protein DprA</fullName>
    </submittedName>
</protein>
<comment type="similarity">
    <text evidence="1">Belongs to the DprA/Smf family.</text>
</comment>
<dbReference type="Gene3D" id="3.40.50.450">
    <property type="match status" value="1"/>
</dbReference>
<dbReference type="RefSeq" id="WP_044038352.1">
    <property type="nucleotide sequence ID" value="NZ_HG917868.1"/>
</dbReference>
<evidence type="ECO:0000256" key="1">
    <source>
        <dbReference type="ARBA" id="ARBA00006525"/>
    </source>
</evidence>
<gene>
    <name evidence="3" type="ORF">CM240_1721</name>
</gene>
<sequence>MNNDDLYKVWFASLNMKYEFKRRLLENLESEEAVYMHLLGDDNYIGIATRSYNSAKEHMDLEKHKETLKKMDKIGAKIISCYEKDFPQQLNNFKDSPSNLFYIGDISNINNTSASIVGSRKNSDYGRRVTGEIVDELVKSGINIVSGLATGIDELAHRYAIKFGGYTVGVIGCGIDKIYPVSNEYLYKALYKKGLVISEFYPGTPPLKFNFPARNKVIARISDGIIVIEAAEKSGSLITVTHGLDSGREIIAVPNPITSNNSRGVNRLIYDGAIPYVDRNTLKDVFCIDNKKMLRLTNVEERILGVLSNNPMHIDDLTSIVKVDIPGIYNVLFELQAKKLVTVIGNSYYIKNN</sequence>
<name>W6RZ36_9CLOT</name>
<dbReference type="KEGG" id="clt:CM240_1721"/>
<feature type="domain" description="Smf/DprA SLOG" evidence="2">
    <location>
        <begin position="78"/>
        <end position="278"/>
    </location>
</feature>
<dbReference type="AlphaFoldDB" id="W6RZ36"/>
<dbReference type="GO" id="GO:0009294">
    <property type="term" value="P:DNA-mediated transformation"/>
    <property type="evidence" value="ECO:0007669"/>
    <property type="project" value="InterPro"/>
</dbReference>
<evidence type="ECO:0000259" key="2">
    <source>
        <dbReference type="Pfam" id="PF02481"/>
    </source>
</evidence>
<evidence type="ECO:0000313" key="3">
    <source>
        <dbReference type="EMBL" id="CDM68879.1"/>
    </source>
</evidence>
<dbReference type="OrthoDB" id="9785707at2"/>
<dbReference type="EMBL" id="HG917868">
    <property type="protein sequence ID" value="CDM68879.1"/>
    <property type="molecule type" value="Genomic_DNA"/>
</dbReference>
<reference evidence="3 4" key="1">
    <citation type="submission" date="2013-11" db="EMBL/GenBank/DDBJ databases">
        <title>Complete genome sequence of Clostridum sp. M2/40.</title>
        <authorList>
            <person name="Wibberg D."/>
            <person name="Puehler A."/>
            <person name="Schlueter A."/>
        </authorList>
    </citation>
    <scope>NUCLEOTIDE SEQUENCE [LARGE SCALE GENOMIC DNA]</scope>
    <source>
        <strain evidence="4">M2/40</strain>
    </source>
</reference>